<reference evidence="1 2" key="1">
    <citation type="submission" date="2017-09" db="EMBL/GenBank/DDBJ databases">
        <title>Depth-based differentiation of microbial function through sediment-hosted aquifers and enrichment of novel symbionts in the deep terrestrial subsurface.</title>
        <authorList>
            <person name="Probst A.J."/>
            <person name="Ladd B."/>
            <person name="Jarett J.K."/>
            <person name="Geller-Mcgrath D.E."/>
            <person name="Sieber C.M."/>
            <person name="Emerson J.B."/>
            <person name="Anantharaman K."/>
            <person name="Thomas B.C."/>
            <person name="Malmstrom R."/>
            <person name="Stieglmeier M."/>
            <person name="Klingl A."/>
            <person name="Woyke T."/>
            <person name="Ryan C.M."/>
            <person name="Banfield J.F."/>
        </authorList>
    </citation>
    <scope>NUCLEOTIDE SEQUENCE [LARGE SCALE GENOMIC DNA]</scope>
    <source>
        <strain evidence="1">CG11_big_fil_rev_8_21_14_0_20_44_10</strain>
    </source>
</reference>
<evidence type="ECO:0000313" key="2">
    <source>
        <dbReference type="Proteomes" id="UP000231550"/>
    </source>
</evidence>
<dbReference type="Gene3D" id="1.20.1440.60">
    <property type="entry name" value="23S rRNA-intervening sequence"/>
    <property type="match status" value="1"/>
</dbReference>
<dbReference type="SUPFAM" id="SSF158446">
    <property type="entry name" value="IVS-encoded protein-like"/>
    <property type="match status" value="1"/>
</dbReference>
<sequence length="214" mass="24380">MNNLIAPHGGYKNLKSYQNAEIVFDLTVEFCNRYLTNKSNKSYRSYRTYDQMVQAARSGSRNIGEGSQTSGTSKQSELRLVDVARASLAELLDDFQAFLRQNKLPQWDKDDRRSLVIRKLAYGTDRTHKTYVTYMADAESAANCLICLINQTAYLLDNQIKSLGKELLARGDLKDRLKTEKKKELFGLNEDFDGFLKKQGLRRMEDGRVAGIGE</sequence>
<dbReference type="InterPro" id="IPR036583">
    <property type="entry name" value="23S_rRNA_IVS_sf"/>
</dbReference>
<dbReference type="NCBIfam" id="TIGR02436">
    <property type="entry name" value="four helix bundle protein"/>
    <property type="match status" value="1"/>
</dbReference>
<gene>
    <name evidence="1" type="ORF">COV85_02600</name>
</gene>
<dbReference type="AlphaFoldDB" id="A0A2H0KQD4"/>
<protein>
    <submittedName>
        <fullName evidence="1">Four helix bundle protein</fullName>
    </submittedName>
</protein>
<accession>A0A2H0KQD4</accession>
<proteinExistence type="predicted"/>
<name>A0A2H0KQD4_9BACT</name>
<evidence type="ECO:0000313" key="1">
    <source>
        <dbReference type="EMBL" id="PIQ74363.1"/>
    </source>
</evidence>
<dbReference type="EMBL" id="PCVN01000064">
    <property type="protein sequence ID" value="PIQ74363.1"/>
    <property type="molecule type" value="Genomic_DNA"/>
</dbReference>
<comment type="caution">
    <text evidence="1">The sequence shown here is derived from an EMBL/GenBank/DDBJ whole genome shotgun (WGS) entry which is preliminary data.</text>
</comment>
<organism evidence="1 2">
    <name type="scientific">Candidatus Portnoybacteria bacterium CG11_big_fil_rev_8_21_14_0_20_44_10</name>
    <dbReference type="NCBI Taxonomy" id="1974818"/>
    <lineage>
        <taxon>Bacteria</taxon>
        <taxon>Candidatus Portnoyibacteriota</taxon>
    </lineage>
</organism>
<dbReference type="InterPro" id="IPR012657">
    <property type="entry name" value="23S_rRNA-intervening_sequence"/>
</dbReference>
<dbReference type="Proteomes" id="UP000231550">
    <property type="component" value="Unassembled WGS sequence"/>
</dbReference>